<dbReference type="PANTHER" id="PTHR43677">
    <property type="entry name" value="SHORT-CHAIN DEHYDROGENASE/REDUCTASE"/>
    <property type="match status" value="1"/>
</dbReference>
<keyword evidence="2" id="KW-0560">Oxidoreductase</keyword>
<dbReference type="CDD" id="cd05280">
    <property type="entry name" value="MDR_yhdh_yhfp"/>
    <property type="match status" value="1"/>
</dbReference>
<accession>D3PDC3</accession>
<feature type="domain" description="Enoyl reductase (ER)" evidence="1">
    <location>
        <begin position="15"/>
        <end position="325"/>
    </location>
</feature>
<sequence>MERFNALVIYEKDDGTFERKIEERQISDLPDNDVLIRVYYSSLNYKDALSATGNKGVTRNYPHTPGIDAAGVVVKSKTNDFKEGDEVIVIGYDLGMNTPGGFGEYISVPANWVVKKPESLTLKQAMIYGTAGFTAAMSVDKLQKFGLKDGGKVLVTGATGGVGSIAIAILAKEGYQVIAATGKIDQTEFLKSLGASEIVNRNDIIDEKKALLRETWDGVVDTVGGSILASAIKALKYGCSATTCGLAQSPKLDITVFPFILRGVNLLGIDSVECDIEFKKYIWNKIANDWNIDFHDDFYEEVSLEQLNEKIDLILQGKIKGRVVLKHSAP</sequence>
<dbReference type="RefSeq" id="WP_013007843.1">
    <property type="nucleotide sequence ID" value="NC_013939.1"/>
</dbReference>
<dbReference type="InterPro" id="IPR013149">
    <property type="entry name" value="ADH-like_C"/>
</dbReference>
<dbReference type="SMART" id="SM00829">
    <property type="entry name" value="PKS_ER"/>
    <property type="match status" value="1"/>
</dbReference>
<dbReference type="STRING" id="639282.DEFDS_1127"/>
<dbReference type="HOGENOM" id="CLU_026673_26_3_0"/>
<dbReference type="Pfam" id="PF00107">
    <property type="entry name" value="ADH_zinc_N"/>
    <property type="match status" value="1"/>
</dbReference>
<dbReference type="eggNOG" id="COG0604">
    <property type="taxonomic scope" value="Bacteria"/>
</dbReference>
<dbReference type="KEGG" id="ddf:DEFDS_1127"/>
<keyword evidence="3" id="KW-1185">Reference proteome</keyword>
<dbReference type="EC" id="1.1.1.1" evidence="2"/>
<evidence type="ECO:0000313" key="3">
    <source>
        <dbReference type="Proteomes" id="UP000001520"/>
    </source>
</evidence>
<dbReference type="NCBIfam" id="TIGR02823">
    <property type="entry name" value="oxido_YhdH"/>
    <property type="match status" value="1"/>
</dbReference>
<dbReference type="GO" id="GO:0004022">
    <property type="term" value="F:alcohol dehydrogenase (NAD+) activity"/>
    <property type="evidence" value="ECO:0007669"/>
    <property type="project" value="UniProtKB-EC"/>
</dbReference>
<dbReference type="InterPro" id="IPR014188">
    <property type="entry name" value="Acrylyl-CoA_reductase_AcuI"/>
</dbReference>
<dbReference type="InterPro" id="IPR013154">
    <property type="entry name" value="ADH-like_N"/>
</dbReference>
<evidence type="ECO:0000259" key="1">
    <source>
        <dbReference type="SMART" id="SM00829"/>
    </source>
</evidence>
<organism evidence="2 3">
    <name type="scientific">Deferribacter desulfuricans (strain DSM 14783 / JCM 11476 / NBRC 101012 / SSM1)</name>
    <dbReference type="NCBI Taxonomy" id="639282"/>
    <lineage>
        <taxon>Bacteria</taxon>
        <taxon>Pseudomonadati</taxon>
        <taxon>Deferribacterota</taxon>
        <taxon>Deferribacteres</taxon>
        <taxon>Deferribacterales</taxon>
        <taxon>Deferribacteraceae</taxon>
        <taxon>Deferribacter</taxon>
    </lineage>
</organism>
<gene>
    <name evidence="2" type="ordered locus">DEFDS_1127</name>
</gene>
<reference evidence="2 3" key="1">
    <citation type="journal article" date="2010" name="DNA Res.">
        <title>Bacterial lifestyle in a deep-sea hydrothermal vent chimney revealed by the genome sequence of the thermophilic bacterium Deferribacter desulfuricans SSM1.</title>
        <authorList>
            <person name="Takaki Y."/>
            <person name="Shimamura S."/>
            <person name="Nakagawa S."/>
            <person name="Fukuhara Y."/>
            <person name="Horikawa H."/>
            <person name="Ankai A."/>
            <person name="Harada T."/>
            <person name="Hosoyama A."/>
            <person name="Oguchi A."/>
            <person name="Fukui S."/>
            <person name="Fujita N."/>
            <person name="Takami H."/>
            <person name="Takai K."/>
        </authorList>
    </citation>
    <scope>NUCLEOTIDE SEQUENCE [LARGE SCALE GENOMIC DNA]</scope>
    <source>
        <strain evidence="3">DSM 14783 / JCM 11476 / NBRC 101012 / SSM1</strain>
    </source>
</reference>
<protein>
    <submittedName>
        <fullName evidence="2">Alcohol dehydrogenase, zinc-binding</fullName>
        <ecNumber evidence="2">1.1.1.1</ecNumber>
    </submittedName>
</protein>
<name>D3PDC3_DEFDS</name>
<dbReference type="AlphaFoldDB" id="D3PDC3"/>
<dbReference type="EMBL" id="AP011529">
    <property type="protein sequence ID" value="BAI80596.1"/>
    <property type="molecule type" value="Genomic_DNA"/>
</dbReference>
<dbReference type="SUPFAM" id="SSF51735">
    <property type="entry name" value="NAD(P)-binding Rossmann-fold domains"/>
    <property type="match status" value="1"/>
</dbReference>
<dbReference type="Gene3D" id="3.40.50.720">
    <property type="entry name" value="NAD(P)-binding Rossmann-like Domain"/>
    <property type="match status" value="1"/>
</dbReference>
<dbReference type="OrthoDB" id="9782155at2"/>
<dbReference type="Gene3D" id="3.90.180.10">
    <property type="entry name" value="Medium-chain alcohol dehydrogenases, catalytic domain"/>
    <property type="match status" value="1"/>
</dbReference>
<dbReference type="GO" id="GO:0043957">
    <property type="term" value="F:acryloyl-CoA reductase (NADPH) activity"/>
    <property type="evidence" value="ECO:0007669"/>
    <property type="project" value="TreeGrafter"/>
</dbReference>
<dbReference type="InterPro" id="IPR011032">
    <property type="entry name" value="GroES-like_sf"/>
</dbReference>
<dbReference type="SUPFAM" id="SSF50129">
    <property type="entry name" value="GroES-like"/>
    <property type="match status" value="1"/>
</dbReference>
<dbReference type="InterPro" id="IPR036291">
    <property type="entry name" value="NAD(P)-bd_dom_sf"/>
</dbReference>
<dbReference type="Proteomes" id="UP000001520">
    <property type="component" value="Chromosome"/>
</dbReference>
<dbReference type="InterPro" id="IPR020843">
    <property type="entry name" value="ER"/>
</dbReference>
<dbReference type="InterPro" id="IPR051397">
    <property type="entry name" value="Zn-ADH-like_protein"/>
</dbReference>
<dbReference type="PANTHER" id="PTHR43677:SF1">
    <property type="entry name" value="ACRYLYL-COA REDUCTASE ACUI-RELATED"/>
    <property type="match status" value="1"/>
</dbReference>
<dbReference type="Pfam" id="PF08240">
    <property type="entry name" value="ADH_N"/>
    <property type="match status" value="1"/>
</dbReference>
<evidence type="ECO:0000313" key="2">
    <source>
        <dbReference type="EMBL" id="BAI80596.1"/>
    </source>
</evidence>
<proteinExistence type="predicted"/>